<dbReference type="InterPro" id="IPR011049">
    <property type="entry name" value="Serralysin-like_metalloprot_C"/>
</dbReference>
<evidence type="ECO:0000313" key="3">
    <source>
        <dbReference type="Proteomes" id="UP000289555"/>
    </source>
</evidence>
<sequence length="885" mass="89026">MAIQGFNKSFYLNAKLAQLQSNSETAADWAGKDAAFLEARFAAVGLTAEQHYEQYGFQEGLAPNAFFNPAEYIRAKATAMFNDANNSYLTIDAAAQDFVNLWGGNVYNHYLQYGEAEGVNPSNAFDVSGYYEAKLAQLQAAGNTEITTVAQVKAAFEAAGLTALEHFVAFGQNEGISAPAVPAGEQVNVDTSVPGQTFTLTTGVDNVTGTANDDTISAYINTTTATVAQSTLTGADVVNGGAGTDSLNLTVEGANAAGSLPAATITNVEQFFIRDINTSGASTYNFATLAGEQQVWNDRSTQSVTFNNLATGTTVGVKGDNANNVSATTFTMATATDAVSIAIDGGVKGGANITRNTTGEAAVTITSTGAANTVGTIDLDTATAVKNVTIDASTKLTASLAADYATGAALTLKGAGAVDLSGATLSANFATVNAADNSGGINVTAGGNTTVVTGGAGDDTISAGTQVFNSTGSLNGGAGTNTLVLQDAAQLTAATAAKMTNFQVLRLNDDNDAGLDTFDSSLISGLNGLVVGAQSAADGVRVNNMSSTLASNVTVAGNQVVGPVFDLSGATTVGQLDTLSLKIDDGATAKNTITSANITAAGVETIKVATVDNFTLSSATGLTAMTKLEVSGSGNVDITTGALALNVNSAVDASAVTGTFAFNASNATTNGLSITGSSTKANTITATNQADVITGGSANDTITHGNGIDTINISQGGDDTIVMDGIVASGNRAVIDGFTAGTYAVNSGVDRLEMNDLQATTDFGAASGTLQEVSSAPSSLLTFNTAANNVLELSFELAGNGTANDLDSHTDGTGLLASLGQTVAVSADQNSGYIVAYQDNKAYLYHAVESNDVDINLGAGDIALVGVFNGVAAGAFTASNFIDAA</sequence>
<evidence type="ECO:0000313" key="2">
    <source>
        <dbReference type="EMBL" id="BBI49675.1"/>
    </source>
</evidence>
<keyword evidence="3" id="KW-1185">Reference proteome</keyword>
<keyword evidence="1" id="KW-0106">Calcium</keyword>
<dbReference type="InterPro" id="IPR001343">
    <property type="entry name" value="Hemolysn_Ca-bd"/>
</dbReference>
<dbReference type="SUPFAM" id="SSF51120">
    <property type="entry name" value="beta-Roll"/>
    <property type="match status" value="1"/>
</dbReference>
<proteinExistence type="predicted"/>
<reference evidence="3" key="1">
    <citation type="journal article" date="2019" name="Microbiol. Resour. Announc.">
        <title>Complete Genome Sequence of Halomonas olivaria, a Moderately Halophilic Bacterium Isolated from Olive Processing Effluents, Obtained by Nanopore Sequencing.</title>
        <authorList>
            <person name="Nagata S."/>
            <person name="Ii K.M."/>
            <person name="Tsukimi T."/>
            <person name="Miura M.C."/>
            <person name="Galipon J."/>
            <person name="Arakawa K."/>
        </authorList>
    </citation>
    <scope>NUCLEOTIDE SEQUENCE [LARGE SCALE GENOMIC DNA]</scope>
    <source>
        <strain evidence="3">TYRC17</strain>
    </source>
</reference>
<dbReference type="Proteomes" id="UP000289555">
    <property type="component" value="Chromosome"/>
</dbReference>
<evidence type="ECO:0000256" key="1">
    <source>
        <dbReference type="ARBA" id="ARBA00022837"/>
    </source>
</evidence>
<dbReference type="Pfam" id="PF00353">
    <property type="entry name" value="HemolysinCabind"/>
    <property type="match status" value="3"/>
</dbReference>
<gene>
    <name evidence="2" type="ORF">HORIV_20960</name>
</gene>
<protein>
    <submittedName>
        <fullName evidence="2">Hemolysin-type calcium-binding region</fullName>
    </submittedName>
</protein>
<dbReference type="EMBL" id="AP019416">
    <property type="protein sequence ID" value="BBI49675.1"/>
    <property type="molecule type" value="Genomic_DNA"/>
</dbReference>
<dbReference type="PRINTS" id="PR00313">
    <property type="entry name" value="CABNDNGRPT"/>
</dbReference>
<organism evidence="2 3">
    <name type="scientific">Vreelandella olivaria</name>
    <dbReference type="NCBI Taxonomy" id="390919"/>
    <lineage>
        <taxon>Bacteria</taxon>
        <taxon>Pseudomonadati</taxon>
        <taxon>Pseudomonadota</taxon>
        <taxon>Gammaproteobacteria</taxon>
        <taxon>Oceanospirillales</taxon>
        <taxon>Halomonadaceae</taxon>
        <taxon>Vreelandella</taxon>
    </lineage>
</organism>
<name>A0ABM7GGJ9_9GAMM</name>
<accession>A0ABM7GGJ9</accession>